<keyword evidence="3" id="KW-1185">Reference proteome</keyword>
<dbReference type="InterPro" id="IPR052729">
    <property type="entry name" value="Acyl/Acetyltrans_Enzymes"/>
</dbReference>
<evidence type="ECO:0000313" key="2">
    <source>
        <dbReference type="EMBL" id="AQS39258.1"/>
    </source>
</evidence>
<keyword evidence="2" id="KW-0808">Transferase</keyword>
<dbReference type="SUPFAM" id="SSF55729">
    <property type="entry name" value="Acyl-CoA N-acyltransferases (Nat)"/>
    <property type="match status" value="1"/>
</dbReference>
<dbReference type="Pfam" id="PF18014">
    <property type="entry name" value="Acetyltransf_18"/>
    <property type="match status" value="1"/>
</dbReference>
<dbReference type="Pfam" id="PF00583">
    <property type="entry name" value="Acetyltransf_1"/>
    <property type="match status" value="1"/>
</dbReference>
<dbReference type="AlphaFoldDB" id="A0A1S6HV09"/>
<dbReference type="RefSeq" id="WP_077754199.1">
    <property type="nucleotide sequence ID" value="NZ_CP014782.1"/>
</dbReference>
<proteinExistence type="predicted"/>
<dbReference type="PANTHER" id="PTHR47237">
    <property type="entry name" value="SLL0310 PROTEIN"/>
    <property type="match status" value="1"/>
</dbReference>
<dbReference type="EMBL" id="CP014782">
    <property type="protein sequence ID" value="AQS39258.1"/>
    <property type="molecule type" value="Genomic_DNA"/>
</dbReference>
<evidence type="ECO:0000313" key="3">
    <source>
        <dbReference type="Proteomes" id="UP000189545"/>
    </source>
</evidence>
<dbReference type="PROSITE" id="PS51186">
    <property type="entry name" value="GNAT"/>
    <property type="match status" value="1"/>
</dbReference>
<evidence type="ECO:0000259" key="1">
    <source>
        <dbReference type="PROSITE" id="PS51186"/>
    </source>
</evidence>
<organism evidence="2 3">
    <name type="scientific">Shewanella psychrophila</name>
    <dbReference type="NCBI Taxonomy" id="225848"/>
    <lineage>
        <taxon>Bacteria</taxon>
        <taxon>Pseudomonadati</taxon>
        <taxon>Pseudomonadota</taxon>
        <taxon>Gammaproteobacteria</taxon>
        <taxon>Alteromonadales</taxon>
        <taxon>Shewanellaceae</taxon>
        <taxon>Shewanella</taxon>
    </lineage>
</organism>
<sequence length="286" mass="31699">MTEAKLVIRNMTTDELLLAVNWAQIEGWNPGINDAALFYLADPNGFFVGELAGEIVAVGSAVTYGDHFAFCGLYIVAPEHRGKGYGLALTEHRLAYCGDRNVGIDGVLENVDIYQRIGYRAYYQNRRYQKSAAYRSQSIAAITDIDSKVSTAELDAINLYDRQCFPASREAFLQAWMTQNDGLTLVYRQEGKVLGYLVRRRCVEGYKVGPLFADNIDITSLLFNQAQSGIEGVTIILDVPESNPAAVALAEGEDMQVVFATARMYQRGMPNIDNEKIFGITTFELG</sequence>
<dbReference type="GO" id="GO:0016747">
    <property type="term" value="F:acyltransferase activity, transferring groups other than amino-acyl groups"/>
    <property type="evidence" value="ECO:0007669"/>
    <property type="project" value="InterPro"/>
</dbReference>
<dbReference type="InterPro" id="IPR000182">
    <property type="entry name" value="GNAT_dom"/>
</dbReference>
<name>A0A1S6HV09_9GAMM</name>
<dbReference type="PANTHER" id="PTHR47237:SF1">
    <property type="entry name" value="SLL0310 PROTEIN"/>
    <property type="match status" value="1"/>
</dbReference>
<feature type="domain" description="N-acetyltransferase" evidence="1">
    <location>
        <begin position="6"/>
        <end position="140"/>
    </location>
</feature>
<reference evidence="2 3" key="1">
    <citation type="submission" date="2016-03" db="EMBL/GenBank/DDBJ databases">
        <title>Complete genome sequence of Shewanella psychrophila WP2, a deep sea bacterium isolated from west Pacific sediment.</title>
        <authorList>
            <person name="Xu G."/>
            <person name="Jian H."/>
        </authorList>
    </citation>
    <scope>NUCLEOTIDE SEQUENCE [LARGE SCALE GENOMIC DNA]</scope>
    <source>
        <strain evidence="2 3">WP2</strain>
    </source>
</reference>
<protein>
    <submittedName>
        <fullName evidence="2">Acetyltransferase</fullName>
    </submittedName>
</protein>
<dbReference type="CDD" id="cd04301">
    <property type="entry name" value="NAT_SF"/>
    <property type="match status" value="1"/>
</dbReference>
<gene>
    <name evidence="2" type="ORF">Sps_04152</name>
</gene>
<dbReference type="OrthoDB" id="20916at2"/>
<dbReference type="STRING" id="225848.Sps_04152"/>
<dbReference type="Proteomes" id="UP000189545">
    <property type="component" value="Chromosome"/>
</dbReference>
<dbReference type="Gene3D" id="3.40.630.30">
    <property type="match status" value="1"/>
</dbReference>
<accession>A0A1S6HV09</accession>
<dbReference type="Gene3D" id="3.40.630.90">
    <property type="match status" value="1"/>
</dbReference>
<dbReference type="InterPro" id="IPR016181">
    <property type="entry name" value="Acyl_CoA_acyltransferase"/>
</dbReference>
<dbReference type="InterPro" id="IPR041496">
    <property type="entry name" value="YitH/HolE_GNAT"/>
</dbReference>
<dbReference type="KEGG" id="spsw:Sps_04152"/>